<accession>A0AAV9ABD7</accession>
<dbReference type="AlphaFoldDB" id="A0AAV9ABD7"/>
<gene>
    <name evidence="2" type="ORF">QJS04_geneDACA020299</name>
</gene>
<dbReference type="EMBL" id="JAUJYN010000010">
    <property type="protein sequence ID" value="KAK1261446.1"/>
    <property type="molecule type" value="Genomic_DNA"/>
</dbReference>
<protein>
    <recommendedName>
        <fullName evidence="4">Transposase</fullName>
    </recommendedName>
</protein>
<feature type="compositionally biased region" description="Basic and acidic residues" evidence="1">
    <location>
        <begin position="15"/>
        <end position="34"/>
    </location>
</feature>
<evidence type="ECO:0008006" key="4">
    <source>
        <dbReference type="Google" id="ProtNLM"/>
    </source>
</evidence>
<reference evidence="2" key="2">
    <citation type="submission" date="2023-06" db="EMBL/GenBank/DDBJ databases">
        <authorList>
            <person name="Ma L."/>
            <person name="Liu K.-W."/>
            <person name="Li Z."/>
            <person name="Hsiao Y.-Y."/>
            <person name="Qi Y."/>
            <person name="Fu T."/>
            <person name="Tang G."/>
            <person name="Zhang D."/>
            <person name="Sun W.-H."/>
            <person name="Liu D.-K."/>
            <person name="Li Y."/>
            <person name="Chen G.-Z."/>
            <person name="Liu X.-D."/>
            <person name="Liao X.-Y."/>
            <person name="Jiang Y.-T."/>
            <person name="Yu X."/>
            <person name="Hao Y."/>
            <person name="Huang J."/>
            <person name="Zhao X.-W."/>
            <person name="Ke S."/>
            <person name="Chen Y.-Y."/>
            <person name="Wu W.-L."/>
            <person name="Hsu J.-L."/>
            <person name="Lin Y.-F."/>
            <person name="Huang M.-D."/>
            <person name="Li C.-Y."/>
            <person name="Huang L."/>
            <person name="Wang Z.-W."/>
            <person name="Zhao X."/>
            <person name="Zhong W.-Y."/>
            <person name="Peng D.-H."/>
            <person name="Ahmad S."/>
            <person name="Lan S."/>
            <person name="Zhang J.-S."/>
            <person name="Tsai W.-C."/>
            <person name="Van De Peer Y."/>
            <person name="Liu Z.-J."/>
        </authorList>
    </citation>
    <scope>NUCLEOTIDE SEQUENCE</scope>
    <source>
        <strain evidence="2">SCP</strain>
        <tissue evidence="2">Leaves</tissue>
    </source>
</reference>
<reference evidence="2" key="1">
    <citation type="journal article" date="2023" name="Nat. Commun.">
        <title>Diploid and tetraploid genomes of Acorus and the evolution of monocots.</title>
        <authorList>
            <person name="Ma L."/>
            <person name="Liu K.W."/>
            <person name="Li Z."/>
            <person name="Hsiao Y.Y."/>
            <person name="Qi Y."/>
            <person name="Fu T."/>
            <person name="Tang G.D."/>
            <person name="Zhang D."/>
            <person name="Sun W.H."/>
            <person name="Liu D.K."/>
            <person name="Li Y."/>
            <person name="Chen G.Z."/>
            <person name="Liu X.D."/>
            <person name="Liao X.Y."/>
            <person name="Jiang Y.T."/>
            <person name="Yu X."/>
            <person name="Hao Y."/>
            <person name="Huang J."/>
            <person name="Zhao X.W."/>
            <person name="Ke S."/>
            <person name="Chen Y.Y."/>
            <person name="Wu W.L."/>
            <person name="Hsu J.L."/>
            <person name="Lin Y.F."/>
            <person name="Huang M.D."/>
            <person name="Li C.Y."/>
            <person name="Huang L."/>
            <person name="Wang Z.W."/>
            <person name="Zhao X."/>
            <person name="Zhong W.Y."/>
            <person name="Peng D.H."/>
            <person name="Ahmad S."/>
            <person name="Lan S."/>
            <person name="Zhang J.S."/>
            <person name="Tsai W.C."/>
            <person name="Van de Peer Y."/>
            <person name="Liu Z.J."/>
        </authorList>
    </citation>
    <scope>NUCLEOTIDE SEQUENCE</scope>
    <source>
        <strain evidence="2">SCP</strain>
    </source>
</reference>
<evidence type="ECO:0000256" key="1">
    <source>
        <dbReference type="SAM" id="MobiDB-lite"/>
    </source>
</evidence>
<evidence type="ECO:0000313" key="2">
    <source>
        <dbReference type="EMBL" id="KAK1261446.1"/>
    </source>
</evidence>
<dbReference type="PANTHER" id="PTHR31973">
    <property type="entry name" value="POLYPROTEIN, PUTATIVE-RELATED"/>
    <property type="match status" value="1"/>
</dbReference>
<proteinExistence type="predicted"/>
<feature type="region of interest" description="Disordered" evidence="1">
    <location>
        <begin position="1"/>
        <end position="64"/>
    </location>
</feature>
<sequence>MDGNYADVEAEEPLEQSKETEAREGDERQRDKGKTVITDELGDMQAEKATEGDARQRTEDGELGEDCENVCSESSYHELGKGLDDAVKVVFPQAEHRACMRHLYKNFKRKYPGEFLERLVWSAARAYTPQWHVQFMRQIEVVSKEALNYLLAEKDHCWSRAMFGETARCHYLTNNMSGSFNAFVGDARFKPIIYCIDAIRQKLMKITHNRRIKAQQWTGVLVPEVQKQINELRKGNGGYDVHRSTDVRAEVDGPEGRFDVTGIPCKHATAVLSSIRGVNLQRRPPGRPAKKQSRGSLSVGRGIAIGHGRGSMTIQYEAGPSATNLESAAPPQEGGQSTVGRGFVVLHTFGELKAMMESSQLKTIDLIENDLAKELV</sequence>
<feature type="compositionally biased region" description="Basic and acidic residues" evidence="1">
    <location>
        <begin position="45"/>
        <end position="60"/>
    </location>
</feature>
<dbReference type="Proteomes" id="UP001179952">
    <property type="component" value="Unassembled WGS sequence"/>
</dbReference>
<dbReference type="PANTHER" id="PTHR31973:SF187">
    <property type="entry name" value="MUTATOR TRANSPOSASE MUDRA PROTEIN"/>
    <property type="match status" value="1"/>
</dbReference>
<comment type="caution">
    <text evidence="2">The sequence shown here is derived from an EMBL/GenBank/DDBJ whole genome shotgun (WGS) entry which is preliminary data.</text>
</comment>
<feature type="compositionally biased region" description="Basic residues" evidence="1">
    <location>
        <begin position="284"/>
        <end position="293"/>
    </location>
</feature>
<name>A0AAV9ABD7_ACOGR</name>
<organism evidence="2 3">
    <name type="scientific">Acorus gramineus</name>
    <name type="common">Dwarf sweet flag</name>
    <dbReference type="NCBI Taxonomy" id="55184"/>
    <lineage>
        <taxon>Eukaryota</taxon>
        <taxon>Viridiplantae</taxon>
        <taxon>Streptophyta</taxon>
        <taxon>Embryophyta</taxon>
        <taxon>Tracheophyta</taxon>
        <taxon>Spermatophyta</taxon>
        <taxon>Magnoliopsida</taxon>
        <taxon>Liliopsida</taxon>
        <taxon>Acoraceae</taxon>
        <taxon>Acorus</taxon>
    </lineage>
</organism>
<keyword evidence="3" id="KW-1185">Reference proteome</keyword>
<evidence type="ECO:0000313" key="3">
    <source>
        <dbReference type="Proteomes" id="UP001179952"/>
    </source>
</evidence>
<feature type="region of interest" description="Disordered" evidence="1">
    <location>
        <begin position="280"/>
        <end position="302"/>
    </location>
</feature>